<keyword evidence="12" id="KW-1185">Reference proteome</keyword>
<evidence type="ECO:0000256" key="8">
    <source>
        <dbReference type="SAM" id="MobiDB-lite"/>
    </source>
</evidence>
<dbReference type="PANTHER" id="PTHR32235">
    <property type="entry name" value="NON-HOMOLOGOUS END-JOINING FACTOR 1"/>
    <property type="match status" value="1"/>
</dbReference>
<dbReference type="InterPro" id="IPR052287">
    <property type="entry name" value="NHEJ_factor"/>
</dbReference>
<evidence type="ECO:0000256" key="1">
    <source>
        <dbReference type="ARBA" id="ARBA00004123"/>
    </source>
</evidence>
<gene>
    <name evidence="11" type="ORF">VTL71DRAFT_5480</name>
</gene>
<feature type="compositionally biased region" description="Basic and acidic residues" evidence="8">
    <location>
        <begin position="528"/>
        <end position="539"/>
    </location>
</feature>
<sequence length="597" mass="64578">MAWSPLALSSGAGAHLPALLISTAFTPSSFTVHLTDLTYIWSETLNRAEIVARSRDEATSIDPSEEGQLKIFLEKMKLGLTGGQGTTLTLTINDGAVRPSLVLSVTVDLPGRLAALQWPVRLSAAPQALLTSQLTLPLLQTQHALMHERSGLIDVLKDKDHVIQKLLDKIEEQKIDLGQLFPQAAGKVGRKVDRKKAEEKVRGIARFEVEAWQQGLSHEEPTDTSTLIDEVFGEQTDARTGVPATSQGDESWWEDIKGLTINLDSGKISTKGPSKTKAKPPIPSLHKDATQQEDDAFQTQSSPPPARSKTSPSKSSPKATNVDNSTDDDDDDLDAPSQRSKVHTSFKASPPPLTPKPKKKLGALGKKKAAPEPTPPPINNNDNDSTSDEAIPLETKEKSITPEIVSVPHRPQKKLGKIGSKKAAPPPDPEPEPEPAEHTASPSPSTEEEDEVEAAAEQAPSPSPPPAPPKAKKGKLGRIGGKKKVILEEEPEPEPEPPASTPPRSPPGSATATPKRKLGALGGGRKVKREDGVKEEEHSQNQSQRGRGATQPEKEKTKTPEPEVRETSLERADRKREALKRELEEKAKAPVKKKRKF</sequence>
<dbReference type="PRINTS" id="PR01217">
    <property type="entry name" value="PRICHEXTENSN"/>
</dbReference>
<feature type="region of interest" description="Disordered" evidence="8">
    <location>
        <begin position="264"/>
        <end position="597"/>
    </location>
</feature>
<comment type="similarity">
    <text evidence="6">Belongs to the XRCC4-XLF family. XLF subfamily.</text>
</comment>
<evidence type="ECO:0000256" key="7">
    <source>
        <dbReference type="ARBA" id="ARBA00044529"/>
    </source>
</evidence>
<feature type="compositionally biased region" description="Basic residues" evidence="8">
    <location>
        <begin position="356"/>
        <end position="368"/>
    </location>
</feature>
<feature type="compositionally biased region" description="Low complexity" evidence="8">
    <location>
        <begin position="307"/>
        <end position="320"/>
    </location>
</feature>
<evidence type="ECO:0000256" key="4">
    <source>
        <dbReference type="ARBA" id="ARBA00023204"/>
    </source>
</evidence>
<keyword evidence="2" id="KW-0227">DNA damage</keyword>
<comment type="subcellular location">
    <subcellularLocation>
        <location evidence="1">Nucleus</location>
    </subcellularLocation>
</comment>
<dbReference type="Pfam" id="PF09302">
    <property type="entry name" value="XLF"/>
    <property type="match status" value="1"/>
</dbReference>
<feature type="domain" description="XLF-like coiled-coil region" evidence="10">
    <location>
        <begin position="126"/>
        <end position="178"/>
    </location>
</feature>
<evidence type="ECO:0000313" key="12">
    <source>
        <dbReference type="Proteomes" id="UP001595075"/>
    </source>
</evidence>
<accession>A0ABR4C187</accession>
<evidence type="ECO:0000256" key="6">
    <source>
        <dbReference type="ARBA" id="ARBA00025747"/>
    </source>
</evidence>
<evidence type="ECO:0000259" key="9">
    <source>
        <dbReference type="Pfam" id="PF09302"/>
    </source>
</evidence>
<evidence type="ECO:0000313" key="11">
    <source>
        <dbReference type="EMBL" id="KAL2063675.1"/>
    </source>
</evidence>
<dbReference type="Pfam" id="PF21928">
    <property type="entry name" value="XLF_CC"/>
    <property type="match status" value="1"/>
</dbReference>
<organism evidence="11 12">
    <name type="scientific">Oculimacula yallundae</name>
    <dbReference type="NCBI Taxonomy" id="86028"/>
    <lineage>
        <taxon>Eukaryota</taxon>
        <taxon>Fungi</taxon>
        <taxon>Dikarya</taxon>
        <taxon>Ascomycota</taxon>
        <taxon>Pezizomycotina</taxon>
        <taxon>Leotiomycetes</taxon>
        <taxon>Helotiales</taxon>
        <taxon>Ploettnerulaceae</taxon>
        <taxon>Oculimacula</taxon>
    </lineage>
</organism>
<keyword evidence="3" id="KW-0238">DNA-binding</keyword>
<dbReference type="CDD" id="cd22285">
    <property type="entry name" value="HD_XLF_N"/>
    <property type="match status" value="1"/>
</dbReference>
<reference evidence="11 12" key="1">
    <citation type="journal article" date="2024" name="Commun. Biol.">
        <title>Comparative genomic analysis of thermophilic fungi reveals convergent evolutionary adaptations and gene losses.</title>
        <authorList>
            <person name="Steindorff A.S."/>
            <person name="Aguilar-Pontes M.V."/>
            <person name="Robinson A.J."/>
            <person name="Andreopoulos B."/>
            <person name="LaButti K."/>
            <person name="Kuo A."/>
            <person name="Mondo S."/>
            <person name="Riley R."/>
            <person name="Otillar R."/>
            <person name="Haridas S."/>
            <person name="Lipzen A."/>
            <person name="Grimwood J."/>
            <person name="Schmutz J."/>
            <person name="Clum A."/>
            <person name="Reid I.D."/>
            <person name="Moisan M.C."/>
            <person name="Butler G."/>
            <person name="Nguyen T.T.M."/>
            <person name="Dewar K."/>
            <person name="Conant G."/>
            <person name="Drula E."/>
            <person name="Henrissat B."/>
            <person name="Hansel C."/>
            <person name="Singer S."/>
            <person name="Hutchinson M.I."/>
            <person name="de Vries R.P."/>
            <person name="Natvig D.O."/>
            <person name="Powell A.J."/>
            <person name="Tsang A."/>
            <person name="Grigoriev I.V."/>
        </authorList>
    </citation>
    <scope>NUCLEOTIDE SEQUENCE [LARGE SCALE GENOMIC DNA]</scope>
    <source>
        <strain evidence="11 12">CBS 494.80</strain>
    </source>
</reference>
<feature type="compositionally biased region" description="Pro residues" evidence="8">
    <location>
        <begin position="496"/>
        <end position="506"/>
    </location>
</feature>
<evidence type="ECO:0000256" key="3">
    <source>
        <dbReference type="ARBA" id="ARBA00023125"/>
    </source>
</evidence>
<dbReference type="InterPro" id="IPR015381">
    <property type="entry name" value="XLF-like_N"/>
</dbReference>
<evidence type="ECO:0000256" key="2">
    <source>
        <dbReference type="ARBA" id="ARBA00022763"/>
    </source>
</evidence>
<evidence type="ECO:0000256" key="5">
    <source>
        <dbReference type="ARBA" id="ARBA00023242"/>
    </source>
</evidence>
<dbReference type="Gene3D" id="2.170.210.10">
    <property type="entry name" value="DNA double-strand break repair and VJ recombination XRCC4, N-terminal"/>
    <property type="match status" value="1"/>
</dbReference>
<name>A0ABR4C187_9HELO</name>
<dbReference type="InterPro" id="IPR053829">
    <property type="entry name" value="XLF-like_CC"/>
</dbReference>
<dbReference type="Proteomes" id="UP001595075">
    <property type="component" value="Unassembled WGS sequence"/>
</dbReference>
<comment type="caution">
    <text evidence="11">The sequence shown here is derived from an EMBL/GenBank/DDBJ whole genome shotgun (WGS) entry which is preliminary data.</text>
</comment>
<proteinExistence type="inferred from homology"/>
<feature type="compositionally biased region" description="Acidic residues" evidence="8">
    <location>
        <begin position="325"/>
        <end position="334"/>
    </location>
</feature>
<keyword evidence="4" id="KW-0234">DNA repair</keyword>
<protein>
    <recommendedName>
        <fullName evidence="7">Non-homologous end-joining factor 1</fullName>
    </recommendedName>
</protein>
<feature type="domain" description="XLF-like N-terminal" evidence="9">
    <location>
        <begin position="3"/>
        <end position="123"/>
    </location>
</feature>
<evidence type="ECO:0000259" key="10">
    <source>
        <dbReference type="Pfam" id="PF21928"/>
    </source>
</evidence>
<dbReference type="PANTHER" id="PTHR32235:SF1">
    <property type="entry name" value="NON-HOMOLOGOUS END-JOINING FACTOR 1"/>
    <property type="match status" value="1"/>
</dbReference>
<feature type="compositionally biased region" description="Basic residues" evidence="8">
    <location>
        <begin position="470"/>
        <end position="484"/>
    </location>
</feature>
<dbReference type="InterPro" id="IPR038051">
    <property type="entry name" value="XRCC4-like_N_sf"/>
</dbReference>
<feature type="compositionally biased region" description="Basic and acidic residues" evidence="8">
    <location>
        <begin position="552"/>
        <end position="588"/>
    </location>
</feature>
<feature type="region of interest" description="Disordered" evidence="8">
    <location>
        <begin position="234"/>
        <end position="253"/>
    </location>
</feature>
<dbReference type="EMBL" id="JAZHXI010000015">
    <property type="protein sequence ID" value="KAL2063675.1"/>
    <property type="molecule type" value="Genomic_DNA"/>
</dbReference>
<feature type="compositionally biased region" description="Basic residues" evidence="8">
    <location>
        <begin position="410"/>
        <end position="420"/>
    </location>
</feature>
<keyword evidence="5" id="KW-0539">Nucleus</keyword>